<dbReference type="HOGENOM" id="CLU_018539_4_1_1"/>
<comment type="subcellular location">
    <subcellularLocation>
        <location evidence="1">Nucleus</location>
    </subcellularLocation>
</comment>
<organism evidence="10 11">
    <name type="scientific">Coprinopsis cinerea (strain Okayama-7 / 130 / ATCC MYA-4618 / FGSC 9003)</name>
    <name type="common">Inky cap fungus</name>
    <name type="synonym">Hormographiella aspergillata</name>
    <dbReference type="NCBI Taxonomy" id="240176"/>
    <lineage>
        <taxon>Eukaryota</taxon>
        <taxon>Fungi</taxon>
        <taxon>Dikarya</taxon>
        <taxon>Basidiomycota</taxon>
        <taxon>Agaricomycotina</taxon>
        <taxon>Agaricomycetes</taxon>
        <taxon>Agaricomycetidae</taxon>
        <taxon>Agaricales</taxon>
        <taxon>Agaricineae</taxon>
        <taxon>Psathyrellaceae</taxon>
        <taxon>Coprinopsis</taxon>
    </lineage>
</organism>
<feature type="region of interest" description="Disordered" evidence="8">
    <location>
        <begin position="290"/>
        <end position="322"/>
    </location>
</feature>
<feature type="compositionally biased region" description="Acidic residues" evidence="8">
    <location>
        <begin position="446"/>
        <end position="456"/>
    </location>
</feature>
<keyword evidence="6" id="KW-0804">Transcription</keyword>
<dbReference type="FunCoup" id="A8NYM2">
    <property type="interactions" value="588"/>
</dbReference>
<dbReference type="InParanoid" id="A8NYM2"/>
<sequence length="505" mass="56976">MAVSAADVRSALQLPEPGPSNPQRKSSTPAATTNGATSTARRPEGISRELYSLIGPSQPFLAAQLNKPKLKQKPKFSSADASTSATKWELRPFKNAARKDGLELRHWVKASEDPEAEYPFAKYNIENPHYVFSQEEYSRYLEEKPWTKELTDYLFELYREYDGRWYVIWDRAEFPPECNFDIDDLKDRYYGVCRKLIRNRPWPHDEASKAQLLSSLNFDKEREKMRKKYVISLESRTPEQLAEEEALYVEIRRLEQTERRFKREREELLRTLAGMDSGLPDLVEDDGTLLGVTPDVRPSKKRKGVDRDSPAPGVSSVSSPVKRLASTRDAAYDAQHCIIRTGDGSGTTKAAHTPAFIRSAKIPWLKNNSLQPKIIQAFTEMGLSPSRLVMPTKENVAQLEALIEAVTAMVETKRHLDKVEYDIQVVKQQLEAQSEGGEGTIKTDGDAMDIEEETDGNDGRAQSVMSARSVGRHKKKSHRSMSISSVDTAATNASTRALPKRQKRG</sequence>
<dbReference type="Gene3D" id="1.10.10.60">
    <property type="entry name" value="Homeodomain-like"/>
    <property type="match status" value="1"/>
</dbReference>
<feature type="compositionally biased region" description="Basic residues" evidence="8">
    <location>
        <begin position="470"/>
        <end position="479"/>
    </location>
</feature>
<comment type="similarity">
    <text evidence="2">Belongs to the SWC4 family.</text>
</comment>
<evidence type="ECO:0000256" key="1">
    <source>
        <dbReference type="ARBA" id="ARBA00004123"/>
    </source>
</evidence>
<dbReference type="GO" id="GO:0000122">
    <property type="term" value="P:negative regulation of transcription by RNA polymerase II"/>
    <property type="evidence" value="ECO:0007669"/>
    <property type="project" value="TreeGrafter"/>
</dbReference>
<keyword evidence="5" id="KW-0805">Transcription regulation</keyword>
<dbReference type="InterPro" id="IPR032563">
    <property type="entry name" value="DAMP1_SANT-like"/>
</dbReference>
<feature type="compositionally biased region" description="Polar residues" evidence="8">
    <location>
        <begin position="21"/>
        <end position="40"/>
    </location>
</feature>
<feature type="compositionally biased region" description="Polar residues" evidence="8">
    <location>
        <begin position="480"/>
        <end position="495"/>
    </location>
</feature>
<keyword evidence="11" id="KW-1185">Reference proteome</keyword>
<evidence type="ECO:0000256" key="4">
    <source>
        <dbReference type="ARBA" id="ARBA00022853"/>
    </source>
</evidence>
<feature type="domain" description="DAMP1 SANT/Myb-like" evidence="9">
    <location>
        <begin position="118"/>
        <end position="197"/>
    </location>
</feature>
<evidence type="ECO:0000313" key="10">
    <source>
        <dbReference type="EMBL" id="EAU84382.2"/>
    </source>
</evidence>
<feature type="region of interest" description="Disordered" evidence="8">
    <location>
        <begin position="1"/>
        <end position="48"/>
    </location>
</feature>
<comment type="caution">
    <text evidence="10">The sequence shown here is derived from an EMBL/GenBank/DDBJ whole genome shotgun (WGS) entry which is preliminary data.</text>
</comment>
<dbReference type="GO" id="GO:0003714">
    <property type="term" value="F:transcription corepressor activity"/>
    <property type="evidence" value="ECO:0007669"/>
    <property type="project" value="TreeGrafter"/>
</dbReference>
<dbReference type="OrthoDB" id="19740at2759"/>
<dbReference type="GO" id="GO:0006281">
    <property type="term" value="P:DNA repair"/>
    <property type="evidence" value="ECO:0007669"/>
    <property type="project" value="InterPro"/>
</dbReference>
<evidence type="ECO:0000256" key="7">
    <source>
        <dbReference type="ARBA" id="ARBA00023242"/>
    </source>
</evidence>
<dbReference type="EMBL" id="AACS02000005">
    <property type="protein sequence ID" value="EAU84382.2"/>
    <property type="molecule type" value="Genomic_DNA"/>
</dbReference>
<gene>
    <name evidence="10" type="ORF">CC1G_01378</name>
</gene>
<evidence type="ECO:0000256" key="8">
    <source>
        <dbReference type="SAM" id="MobiDB-lite"/>
    </source>
</evidence>
<dbReference type="KEGG" id="cci:CC1G_01378"/>
<evidence type="ECO:0000313" key="11">
    <source>
        <dbReference type="Proteomes" id="UP000001861"/>
    </source>
</evidence>
<name>A8NYM2_COPC7</name>
<dbReference type="Pfam" id="PF16282">
    <property type="entry name" value="SANT_DAMP1_like"/>
    <property type="match status" value="1"/>
</dbReference>
<evidence type="ECO:0000259" key="9">
    <source>
        <dbReference type="Pfam" id="PF16282"/>
    </source>
</evidence>
<dbReference type="AlphaFoldDB" id="A8NYM2"/>
<dbReference type="GO" id="GO:0006338">
    <property type="term" value="P:chromatin remodeling"/>
    <property type="evidence" value="ECO:0007669"/>
    <property type="project" value="InterPro"/>
</dbReference>
<dbReference type="VEuPathDB" id="FungiDB:CC1G_01378"/>
<keyword evidence="4" id="KW-0156">Chromatin regulator</keyword>
<dbReference type="eggNOG" id="KOG2656">
    <property type="taxonomic scope" value="Eukaryota"/>
</dbReference>
<protein>
    <recommendedName>
        <fullName evidence="3">SWR1-complex protein 4</fullName>
    </recommendedName>
</protein>
<feature type="compositionally biased region" description="Low complexity" evidence="8">
    <location>
        <begin position="310"/>
        <end position="321"/>
    </location>
</feature>
<reference evidence="10 11" key="1">
    <citation type="journal article" date="2010" name="Proc. Natl. Acad. Sci. U.S.A.">
        <title>Insights into evolution of multicellular fungi from the assembled chromosomes of the mushroom Coprinopsis cinerea (Coprinus cinereus).</title>
        <authorList>
            <person name="Stajich J.E."/>
            <person name="Wilke S.K."/>
            <person name="Ahren D."/>
            <person name="Au C.H."/>
            <person name="Birren B.W."/>
            <person name="Borodovsky M."/>
            <person name="Burns C."/>
            <person name="Canback B."/>
            <person name="Casselton L.A."/>
            <person name="Cheng C.K."/>
            <person name="Deng J."/>
            <person name="Dietrich F.S."/>
            <person name="Fargo D.C."/>
            <person name="Farman M.L."/>
            <person name="Gathman A.C."/>
            <person name="Goldberg J."/>
            <person name="Guigo R."/>
            <person name="Hoegger P.J."/>
            <person name="Hooker J.B."/>
            <person name="Huggins A."/>
            <person name="James T.Y."/>
            <person name="Kamada T."/>
            <person name="Kilaru S."/>
            <person name="Kodira C."/>
            <person name="Kues U."/>
            <person name="Kupfer D."/>
            <person name="Kwan H.S."/>
            <person name="Lomsadze A."/>
            <person name="Li W."/>
            <person name="Lilly W.W."/>
            <person name="Ma L.J."/>
            <person name="Mackey A.J."/>
            <person name="Manning G."/>
            <person name="Martin F."/>
            <person name="Muraguchi H."/>
            <person name="Natvig D.O."/>
            <person name="Palmerini H."/>
            <person name="Ramesh M.A."/>
            <person name="Rehmeyer C.J."/>
            <person name="Roe B.A."/>
            <person name="Shenoy N."/>
            <person name="Stanke M."/>
            <person name="Ter-Hovhannisyan V."/>
            <person name="Tunlid A."/>
            <person name="Velagapudi R."/>
            <person name="Vision T.J."/>
            <person name="Zeng Q."/>
            <person name="Zolan M.E."/>
            <person name="Pukkila P.J."/>
        </authorList>
    </citation>
    <scope>NUCLEOTIDE SEQUENCE [LARGE SCALE GENOMIC DNA]</scope>
    <source>
        <strain evidence="11">Okayama-7 / 130 / ATCC MYA-4618 / FGSC 9003</strain>
    </source>
</reference>
<evidence type="ECO:0000256" key="3">
    <source>
        <dbReference type="ARBA" id="ARBA00019132"/>
    </source>
</evidence>
<evidence type="ECO:0000256" key="6">
    <source>
        <dbReference type="ARBA" id="ARBA00023163"/>
    </source>
</evidence>
<dbReference type="STRING" id="240176.A8NYM2"/>
<dbReference type="InterPro" id="IPR027109">
    <property type="entry name" value="Swc4/Dmap1"/>
</dbReference>
<evidence type="ECO:0000256" key="2">
    <source>
        <dbReference type="ARBA" id="ARBA00006918"/>
    </source>
</evidence>
<feature type="region of interest" description="Disordered" evidence="8">
    <location>
        <begin position="431"/>
        <end position="505"/>
    </location>
</feature>
<dbReference type="GeneID" id="6014022"/>
<dbReference type="PANTHER" id="PTHR12855">
    <property type="entry name" value="DNA METHYLTRANSFERASE 1-ASSOCIATED PROTEIN 1 FAMILY MEMBER"/>
    <property type="match status" value="1"/>
</dbReference>
<evidence type="ECO:0000256" key="5">
    <source>
        <dbReference type="ARBA" id="ARBA00023015"/>
    </source>
</evidence>
<dbReference type="GO" id="GO:0035267">
    <property type="term" value="C:NuA4 histone acetyltransferase complex"/>
    <property type="evidence" value="ECO:0007669"/>
    <property type="project" value="InterPro"/>
</dbReference>
<dbReference type="GO" id="GO:0000812">
    <property type="term" value="C:Swr1 complex"/>
    <property type="evidence" value="ECO:0007669"/>
    <property type="project" value="TreeGrafter"/>
</dbReference>
<proteinExistence type="inferred from homology"/>
<keyword evidence="7" id="KW-0539">Nucleus</keyword>
<dbReference type="PANTHER" id="PTHR12855:SF10">
    <property type="entry name" value="DNA METHYLTRANSFERASE 1-ASSOCIATED PROTEIN 1"/>
    <property type="match status" value="1"/>
</dbReference>
<dbReference type="OMA" id="GNTTMYQ"/>
<accession>A8NYM2</accession>
<dbReference type="RefSeq" id="XP_001837466.2">
    <property type="nucleotide sequence ID" value="XM_001837414.2"/>
</dbReference>
<dbReference type="Proteomes" id="UP000001861">
    <property type="component" value="Unassembled WGS sequence"/>
</dbReference>